<dbReference type="InterPro" id="IPR036025">
    <property type="entry name" value="RtcB-like_sf"/>
</dbReference>
<dbReference type="AlphaFoldDB" id="A0A409XRE8"/>
<feature type="binding site" evidence="10">
    <location>
        <position position="158"/>
    </location>
    <ligand>
        <name>Mn(2+)</name>
        <dbReference type="ChEBI" id="CHEBI:29035"/>
        <label>1</label>
    </ligand>
</feature>
<dbReference type="GO" id="GO:0006396">
    <property type="term" value="P:RNA processing"/>
    <property type="evidence" value="ECO:0007669"/>
    <property type="project" value="InterPro"/>
</dbReference>
<dbReference type="Pfam" id="PF01139">
    <property type="entry name" value="RtcB"/>
    <property type="match status" value="2"/>
</dbReference>
<feature type="binding site" evidence="9">
    <location>
        <begin position="224"/>
        <end position="228"/>
    </location>
    <ligand>
        <name>GMP</name>
        <dbReference type="ChEBI" id="CHEBI:58115"/>
    </ligand>
</feature>
<evidence type="ECO:0000256" key="9">
    <source>
        <dbReference type="PIRSR" id="PIRSR601233-2"/>
    </source>
</evidence>
<feature type="binding site" evidence="10">
    <location>
        <position position="225"/>
    </location>
    <ligand>
        <name>Mn(2+)</name>
        <dbReference type="ChEBI" id="CHEBI:29035"/>
        <label>1</label>
    </ligand>
</feature>
<evidence type="ECO:0000256" key="5">
    <source>
        <dbReference type="ARBA" id="ARBA00023134"/>
    </source>
</evidence>
<proteinExistence type="predicted"/>
<feature type="binding site" evidence="9">
    <location>
        <begin position="350"/>
        <end position="351"/>
    </location>
    <ligand>
        <name>GMP</name>
        <dbReference type="ChEBI" id="CHEBI:58115"/>
    </ligand>
</feature>
<keyword evidence="3 10" id="KW-0479">Metal-binding</keyword>
<name>A0A409XRE8_PSICY</name>
<feature type="binding site" evidence="9">
    <location>
        <begin position="410"/>
        <end position="413"/>
    </location>
    <ligand>
        <name>GMP</name>
        <dbReference type="ChEBI" id="CHEBI:58115"/>
    </ligand>
</feature>
<keyword evidence="5 9" id="KW-0342">GTP-binding</keyword>
<dbReference type="Proteomes" id="UP000283269">
    <property type="component" value="Unassembled WGS sequence"/>
</dbReference>
<dbReference type="EMBL" id="NHYD01000797">
    <property type="protein sequence ID" value="PPQ93287.1"/>
    <property type="molecule type" value="Genomic_DNA"/>
</dbReference>
<evidence type="ECO:0000256" key="6">
    <source>
        <dbReference type="ARBA" id="ARBA00023211"/>
    </source>
</evidence>
<evidence type="ECO:0000256" key="2">
    <source>
        <dbReference type="ARBA" id="ARBA00022598"/>
    </source>
</evidence>
<evidence type="ECO:0000256" key="3">
    <source>
        <dbReference type="ARBA" id="ARBA00022723"/>
    </source>
</evidence>
<dbReference type="GO" id="GO:0003972">
    <property type="term" value="F:RNA ligase (ATP) activity"/>
    <property type="evidence" value="ECO:0007669"/>
    <property type="project" value="TreeGrafter"/>
</dbReference>
<evidence type="ECO:0000313" key="11">
    <source>
        <dbReference type="EMBL" id="PPQ93287.1"/>
    </source>
</evidence>
<feature type="binding site" evidence="9">
    <location>
        <position position="392"/>
    </location>
    <ligand>
        <name>GMP</name>
        <dbReference type="ChEBI" id="CHEBI:58115"/>
    </ligand>
</feature>
<keyword evidence="4 9" id="KW-0547">Nucleotide-binding</keyword>
<gene>
    <name evidence="11" type="ORF">CVT25_015285</name>
</gene>
<protein>
    <recommendedName>
        <fullName evidence="1">3'-phosphate/5'-hydroxy nucleic acid ligase</fullName>
        <ecNumber evidence="1">6.5.1.8</ecNumber>
    </recommendedName>
</protein>
<dbReference type="GO" id="GO:0046872">
    <property type="term" value="F:metal ion binding"/>
    <property type="evidence" value="ECO:0007669"/>
    <property type="project" value="UniProtKB-KW"/>
</dbReference>
<dbReference type="InterPro" id="IPR001233">
    <property type="entry name" value="RtcB"/>
</dbReference>
<comment type="cofactor">
    <cofactor evidence="10">
        <name>Mn(2+)</name>
        <dbReference type="ChEBI" id="CHEBI:29035"/>
    </cofactor>
    <text evidence="10">Binds 2 manganese ions per subunit.</text>
</comment>
<dbReference type="InParanoid" id="A0A409XRE8"/>
<keyword evidence="2" id="KW-0436">Ligase</keyword>
<evidence type="ECO:0000256" key="7">
    <source>
        <dbReference type="ARBA" id="ARBA00047746"/>
    </source>
</evidence>
<dbReference type="STRING" id="93625.A0A409XRE8"/>
<dbReference type="PANTHER" id="PTHR11118">
    <property type="entry name" value="RNA-SPLICING LIGASE RTCB HOMOLOG"/>
    <property type="match status" value="1"/>
</dbReference>
<accession>A0A409XRE8</accession>
<dbReference type="Gene3D" id="3.90.1860.10">
    <property type="entry name" value="tRNA-splicing ligase RtcB"/>
    <property type="match status" value="2"/>
</dbReference>
<sequence>MPSRALTVTLNYDQSRKFVLLLAATPDARKNLNERILREGKNKFRAKALTSVFLQGGLLLDDQDELPEDATQVWVSKGEPYAGPPKPTDNEGCRPEDVRIIGSKSFIDDKAVKQLTKVANLPGVRVAVGMPDLHPGSRFPIGCAIASEGIYPALIGSDIGCGIALYRLSSSASRAKSNPKRLASLLRGLDDPWSGPVSEWLAHYDIAQSSEFDKANLGTVGSGNHFAEICAPDKILDASVAASLNIDEDALYLLGSRGLGASILERETIHDSNPYIPPDSPHLSEYLADHDYAVRWAVANRDLVARRIKECIFATSDLPNNYILDEEETLQQQQQSGMLPSLNKIIDVTHNSVTQHSLELGTESRELWVHRKGAAPADKGVVPCPGSRGDMSWLLQPTGDGQFNAHSLAHGAGRRHGRQALHTWTKIHKSTLTTTSLDSEVVCMDPDLLIEERPEAYKDVQCVVEDMEDKEMCRGVVVFRPVVTYKVREAGVRRNDKS</sequence>
<reference evidence="11 12" key="1">
    <citation type="journal article" date="2018" name="Evol. Lett.">
        <title>Horizontal gene cluster transfer increased hallucinogenic mushroom diversity.</title>
        <authorList>
            <person name="Reynolds H.T."/>
            <person name="Vijayakumar V."/>
            <person name="Gluck-Thaler E."/>
            <person name="Korotkin H.B."/>
            <person name="Matheny P.B."/>
            <person name="Slot J.C."/>
        </authorList>
    </citation>
    <scope>NUCLEOTIDE SEQUENCE [LARGE SCALE GENOMIC DNA]</scope>
    <source>
        <strain evidence="11 12">2631</strain>
    </source>
</reference>
<comment type="caution">
    <text evidence="11">The sequence shown here is derived from an EMBL/GenBank/DDBJ whole genome shotgun (WGS) entry which is preliminary data.</text>
</comment>
<feature type="active site" description="GMP-histidine intermediate" evidence="8">
    <location>
        <position position="410"/>
    </location>
</feature>
<dbReference type="PANTHER" id="PTHR11118:SF1">
    <property type="entry name" value="RNA-SPLICING LIGASE RTCB HOMOLOG"/>
    <property type="match status" value="1"/>
</dbReference>
<evidence type="ECO:0000256" key="1">
    <source>
        <dbReference type="ARBA" id="ARBA00012726"/>
    </source>
</evidence>
<dbReference type="EC" id="6.5.1.8" evidence="1"/>
<organism evidence="11 12">
    <name type="scientific">Psilocybe cyanescens</name>
    <dbReference type="NCBI Taxonomy" id="93625"/>
    <lineage>
        <taxon>Eukaryota</taxon>
        <taxon>Fungi</taxon>
        <taxon>Dikarya</taxon>
        <taxon>Basidiomycota</taxon>
        <taxon>Agaricomycotina</taxon>
        <taxon>Agaricomycetes</taxon>
        <taxon>Agaricomycetidae</taxon>
        <taxon>Agaricales</taxon>
        <taxon>Agaricineae</taxon>
        <taxon>Strophariaceae</taxon>
        <taxon>Psilocybe</taxon>
    </lineage>
</organism>
<feature type="binding site" evidence="9">
    <location>
        <position position="486"/>
    </location>
    <ligand>
        <name>GMP</name>
        <dbReference type="ChEBI" id="CHEBI:58115"/>
    </ligand>
</feature>
<dbReference type="OrthoDB" id="10249697at2759"/>
<keyword evidence="12" id="KW-1185">Reference proteome</keyword>
<comment type="catalytic activity">
    <reaction evidence="7">
        <text>a 3'-end 3'-phospho-ribonucleotide-RNA + a 5'-end dephospho-ribonucleoside-RNA + GTP = a ribonucleotidyl-ribonucleotide-RNA + GMP + diphosphate</text>
        <dbReference type="Rhea" id="RHEA:68076"/>
        <dbReference type="Rhea" id="RHEA-COMP:10463"/>
        <dbReference type="Rhea" id="RHEA-COMP:13936"/>
        <dbReference type="Rhea" id="RHEA-COMP:17355"/>
        <dbReference type="ChEBI" id="CHEBI:33019"/>
        <dbReference type="ChEBI" id="CHEBI:37565"/>
        <dbReference type="ChEBI" id="CHEBI:58115"/>
        <dbReference type="ChEBI" id="CHEBI:83062"/>
        <dbReference type="ChEBI" id="CHEBI:138284"/>
        <dbReference type="ChEBI" id="CHEBI:173118"/>
        <dbReference type="EC" id="6.5.1.8"/>
    </reaction>
</comment>
<evidence type="ECO:0000313" key="12">
    <source>
        <dbReference type="Proteomes" id="UP000283269"/>
    </source>
</evidence>
<dbReference type="GO" id="GO:0170057">
    <property type="term" value="F:RNA ligase (GTP) activity"/>
    <property type="evidence" value="ECO:0007669"/>
    <property type="project" value="UniProtKB-EC"/>
</dbReference>
<evidence type="ECO:0000256" key="10">
    <source>
        <dbReference type="PIRSR" id="PIRSR601233-3"/>
    </source>
</evidence>
<feature type="binding site" evidence="10">
    <location>
        <position position="350"/>
    </location>
    <ligand>
        <name>Mn(2+)</name>
        <dbReference type="ChEBI" id="CHEBI:29035"/>
        <label>2</label>
    </ligand>
</feature>
<keyword evidence="6 10" id="KW-0464">Manganese</keyword>
<dbReference type="GO" id="GO:0005525">
    <property type="term" value="F:GTP binding"/>
    <property type="evidence" value="ECO:0007669"/>
    <property type="project" value="UniProtKB-KW"/>
</dbReference>
<evidence type="ECO:0000256" key="4">
    <source>
        <dbReference type="ARBA" id="ARBA00022741"/>
    </source>
</evidence>
<evidence type="ECO:0000256" key="8">
    <source>
        <dbReference type="PIRSR" id="PIRSR601233-1"/>
    </source>
</evidence>
<dbReference type="SUPFAM" id="SSF103365">
    <property type="entry name" value="Hypothetical protein PH1602"/>
    <property type="match status" value="1"/>
</dbReference>